<dbReference type="PROSITE" id="PS51406">
    <property type="entry name" value="FIBRINOGEN_C_2"/>
    <property type="match status" value="1"/>
</dbReference>
<evidence type="ECO:0000313" key="2">
    <source>
        <dbReference type="EMBL" id="KAK2140717.1"/>
    </source>
</evidence>
<proteinExistence type="predicted"/>
<comment type="caution">
    <text evidence="2">The sequence shown here is derived from an EMBL/GenBank/DDBJ whole genome shotgun (WGS) entry which is preliminary data.</text>
</comment>
<dbReference type="SUPFAM" id="SSF56496">
    <property type="entry name" value="Fibrinogen C-terminal domain-like"/>
    <property type="match status" value="1"/>
</dbReference>
<dbReference type="InterPro" id="IPR050373">
    <property type="entry name" value="Fibrinogen_C-term_domain"/>
</dbReference>
<dbReference type="PANTHER" id="PTHR19143:SF444">
    <property type="entry name" value="PROTEIN SCABROUS"/>
    <property type="match status" value="1"/>
</dbReference>
<gene>
    <name evidence="2" type="ORF">LSH36_1270g00005</name>
</gene>
<evidence type="ECO:0000313" key="3">
    <source>
        <dbReference type="Proteomes" id="UP001208570"/>
    </source>
</evidence>
<protein>
    <recommendedName>
        <fullName evidence="1">Fibrinogen C-terminal domain-containing protein</fullName>
    </recommendedName>
</protein>
<dbReference type="InterPro" id="IPR014716">
    <property type="entry name" value="Fibrinogen_a/b/g_C_1"/>
</dbReference>
<name>A0AAD9IUC6_9ANNE</name>
<dbReference type="InterPro" id="IPR036056">
    <property type="entry name" value="Fibrinogen-like_C"/>
</dbReference>
<dbReference type="SMART" id="SM00186">
    <property type="entry name" value="FBG"/>
    <property type="match status" value="1"/>
</dbReference>
<dbReference type="InterPro" id="IPR002181">
    <property type="entry name" value="Fibrinogen_a/b/g_C_dom"/>
</dbReference>
<accession>A0AAD9IUC6</accession>
<keyword evidence="3" id="KW-1185">Reference proteome</keyword>
<dbReference type="Proteomes" id="UP001208570">
    <property type="component" value="Unassembled WGS sequence"/>
</dbReference>
<dbReference type="GO" id="GO:0005615">
    <property type="term" value="C:extracellular space"/>
    <property type="evidence" value="ECO:0007669"/>
    <property type="project" value="TreeGrafter"/>
</dbReference>
<dbReference type="EMBL" id="JAODUP010001269">
    <property type="protein sequence ID" value="KAK2140717.1"/>
    <property type="molecule type" value="Genomic_DNA"/>
</dbReference>
<dbReference type="Pfam" id="PF00147">
    <property type="entry name" value="Fibrinogen_C"/>
    <property type="match status" value="1"/>
</dbReference>
<reference evidence="2" key="1">
    <citation type="journal article" date="2023" name="Mol. Biol. Evol.">
        <title>Third-Generation Sequencing Reveals the Adaptive Role of the Epigenome in Three Deep-Sea Polychaetes.</title>
        <authorList>
            <person name="Perez M."/>
            <person name="Aroh O."/>
            <person name="Sun Y."/>
            <person name="Lan Y."/>
            <person name="Juniper S.K."/>
            <person name="Young C.R."/>
            <person name="Angers B."/>
            <person name="Qian P.Y."/>
        </authorList>
    </citation>
    <scope>NUCLEOTIDE SEQUENCE</scope>
    <source>
        <strain evidence="2">P08H-3</strain>
    </source>
</reference>
<dbReference type="Gene3D" id="3.90.215.10">
    <property type="entry name" value="Gamma Fibrinogen, chain A, domain 1"/>
    <property type="match status" value="1"/>
</dbReference>
<feature type="domain" description="Fibrinogen C-terminal" evidence="1">
    <location>
        <begin position="328"/>
        <end position="537"/>
    </location>
</feature>
<evidence type="ECO:0000259" key="1">
    <source>
        <dbReference type="PROSITE" id="PS51406"/>
    </source>
</evidence>
<dbReference type="PANTHER" id="PTHR19143">
    <property type="entry name" value="FIBRINOGEN/TENASCIN/ANGIOPOEITIN"/>
    <property type="match status" value="1"/>
</dbReference>
<dbReference type="AlphaFoldDB" id="A0AAD9IUC6"/>
<organism evidence="2 3">
    <name type="scientific">Paralvinella palmiformis</name>
    <dbReference type="NCBI Taxonomy" id="53620"/>
    <lineage>
        <taxon>Eukaryota</taxon>
        <taxon>Metazoa</taxon>
        <taxon>Spiralia</taxon>
        <taxon>Lophotrochozoa</taxon>
        <taxon>Annelida</taxon>
        <taxon>Polychaeta</taxon>
        <taxon>Sedentaria</taxon>
        <taxon>Canalipalpata</taxon>
        <taxon>Terebellida</taxon>
        <taxon>Terebelliformia</taxon>
        <taxon>Alvinellidae</taxon>
        <taxon>Paralvinella</taxon>
    </lineage>
</organism>
<sequence>MGNLQKLKHIMKSLTPGEAKTIPMGLVISHLDYAKAFYSDLPNSEVSKLRRIQNMTAKTNTGARKYDSSTEALKALHWLPIHLRIEFKVLALVFRSIHELAENYLYYLIKVTRSIRSGLRSENTENMLIVPYIKYRTFADRVFSVFGPNALNNLPRDLRYATDYKLFKRKLKMIVEEGGLQPDDVIHLNDNSTSTCSNFVTNRQQYTQIFKDSFCADDQMSVTLVGRQMACDNGLYVVGLSPPDVGKPQNIWKRCQQTRHITTDSDTEWCSYDCHCSGRCVQTMVLKWPQTMTDTSWTLCDIIQHCGANSSQGPCYNGGTSRNNVCHCPAFCHGTYCEECDKDPYPPQQNVTIGSNTFNIIMDQEWIVVLRRDKALDFNMERSWTEYESGFGDLSEEFWLGNKYIHLLTDNGSNFKCRVEFLTEDNRWLWSEYDIFYVGPPDEHYQLHIEGYNEESTAGDAWTGTTLSESSRISNTFFSTYDFDIDQLDENCASKIHGGWWYAFDCTEGSLTGKWNETLKWNEYTNLKHVDFKIKVL</sequence>